<name>A0A7Y9F1L9_9ACTN</name>
<feature type="region of interest" description="Disordered" evidence="1">
    <location>
        <begin position="106"/>
        <end position="130"/>
    </location>
</feature>
<organism evidence="2 3">
    <name type="scientific">Nocardioides marinisabuli</name>
    <dbReference type="NCBI Taxonomy" id="419476"/>
    <lineage>
        <taxon>Bacteria</taxon>
        <taxon>Bacillati</taxon>
        <taxon>Actinomycetota</taxon>
        <taxon>Actinomycetes</taxon>
        <taxon>Propionibacteriales</taxon>
        <taxon>Nocardioidaceae</taxon>
        <taxon>Nocardioides</taxon>
    </lineage>
</organism>
<keyword evidence="3" id="KW-1185">Reference proteome</keyword>
<sequence length="325" mass="35898">MDELTPHDPLLTPLHLRKDLVASGWTDRAISRAVARGDLAKVRWGAYVSRASYDALDEAGRNGLRARAVVAQGGTDLVVSHASAVPFWGAPDWGLDLTDVHVTRPDRKAGRREAGVQQHRGKLLPGDTATRGGLVVSSPTRLGLEMTTTGRAEAALCVVNDLLHRGLTTREALETRYRALGEDITEPMDHWPGTLTANIVLRLCDPRLESVGESRLLYLCWANGLPMPVPQYEVRDRWGRLVARVDFAWPDLGVFMEFDGKVKYTKLLRPGESVTDAVLREKKREQEVCEATGWRPVRVDWPDLERGPATARRIGAVLSPPPLSA</sequence>
<dbReference type="Proteomes" id="UP000516957">
    <property type="component" value="Unassembled WGS sequence"/>
</dbReference>
<accession>A0A7Y9F1L9</accession>
<dbReference type="AlphaFoldDB" id="A0A7Y9F1L9"/>
<evidence type="ECO:0000313" key="2">
    <source>
        <dbReference type="EMBL" id="NYD57932.1"/>
    </source>
</evidence>
<evidence type="ECO:0000256" key="1">
    <source>
        <dbReference type="SAM" id="MobiDB-lite"/>
    </source>
</evidence>
<dbReference type="RefSeq" id="WP_179615619.1">
    <property type="nucleotide sequence ID" value="NZ_CP059163.1"/>
</dbReference>
<reference evidence="2 3" key="1">
    <citation type="submission" date="2020-07" db="EMBL/GenBank/DDBJ databases">
        <title>Sequencing the genomes of 1000 actinobacteria strains.</title>
        <authorList>
            <person name="Klenk H.-P."/>
        </authorList>
    </citation>
    <scope>NUCLEOTIDE SEQUENCE [LARGE SCALE GENOMIC DNA]</scope>
    <source>
        <strain evidence="2 3">DSM 18965</strain>
    </source>
</reference>
<evidence type="ECO:0008006" key="4">
    <source>
        <dbReference type="Google" id="ProtNLM"/>
    </source>
</evidence>
<evidence type="ECO:0000313" key="3">
    <source>
        <dbReference type="Proteomes" id="UP000516957"/>
    </source>
</evidence>
<comment type="caution">
    <text evidence="2">The sequence shown here is derived from an EMBL/GenBank/DDBJ whole genome shotgun (WGS) entry which is preliminary data.</text>
</comment>
<proteinExistence type="predicted"/>
<gene>
    <name evidence="2" type="ORF">BKA08_002170</name>
</gene>
<dbReference type="EMBL" id="JACCBE010000001">
    <property type="protein sequence ID" value="NYD57932.1"/>
    <property type="molecule type" value="Genomic_DNA"/>
</dbReference>
<protein>
    <recommendedName>
        <fullName evidence="4">Transcriptional regulator, AbiEi antitoxin, Type IV TA system</fullName>
    </recommendedName>
</protein>